<organism evidence="2 3">
    <name type="scientific">Pseudonocardia sediminis</name>
    <dbReference type="NCBI Taxonomy" id="1397368"/>
    <lineage>
        <taxon>Bacteria</taxon>
        <taxon>Bacillati</taxon>
        <taxon>Actinomycetota</taxon>
        <taxon>Actinomycetes</taxon>
        <taxon>Pseudonocardiales</taxon>
        <taxon>Pseudonocardiaceae</taxon>
        <taxon>Pseudonocardia</taxon>
    </lineage>
</organism>
<evidence type="ECO:0000259" key="1">
    <source>
        <dbReference type="PROSITE" id="PS50943"/>
    </source>
</evidence>
<gene>
    <name evidence="2" type="ORF">EV383_6196</name>
</gene>
<comment type="caution">
    <text evidence="2">The sequence shown here is derived from an EMBL/GenBank/DDBJ whole genome shotgun (WGS) entry which is preliminary data.</text>
</comment>
<dbReference type="PROSITE" id="PS50943">
    <property type="entry name" value="HTH_CROC1"/>
    <property type="match status" value="1"/>
</dbReference>
<sequence length="286" mass="31756">MSRASQKELGERLRACRKAAGLTGTQLGDLLGVSQSRISKVENGTGQARADKELVSAWLDRTDADETARHDVTALLEATSEITDWTKLHSRGWHQHQLSYADLERSAREIKVFQNAMIPGLFQTAGYTSYLLSTVLGLSAEDVGQAVTARLQRKSVLYEPGTRIRVVLTEAVLQHRLGGPAVMSEQLHYLSELSRLPTVELGVIPIDTAMPSRYGASFDLFENLEGADDSTVVVELEASEYREDDPDRIAAYRRRHRVYWNSAARGEEARALIGHIADAMTSEIFR</sequence>
<evidence type="ECO:0000313" key="3">
    <source>
        <dbReference type="Proteomes" id="UP000291591"/>
    </source>
</evidence>
<evidence type="ECO:0000313" key="2">
    <source>
        <dbReference type="EMBL" id="RZT75456.1"/>
    </source>
</evidence>
<dbReference type="SUPFAM" id="SSF47413">
    <property type="entry name" value="lambda repressor-like DNA-binding domains"/>
    <property type="match status" value="1"/>
</dbReference>
<dbReference type="InterPro" id="IPR001387">
    <property type="entry name" value="Cro/C1-type_HTH"/>
</dbReference>
<dbReference type="EMBL" id="SHKL01000002">
    <property type="protein sequence ID" value="RZT75456.1"/>
    <property type="molecule type" value="Genomic_DNA"/>
</dbReference>
<dbReference type="Proteomes" id="UP000291591">
    <property type="component" value="Unassembled WGS sequence"/>
</dbReference>
<dbReference type="Gene3D" id="1.10.260.40">
    <property type="entry name" value="lambda repressor-like DNA-binding domains"/>
    <property type="match status" value="1"/>
</dbReference>
<proteinExistence type="predicted"/>
<dbReference type="InterPro" id="IPR043917">
    <property type="entry name" value="DUF5753"/>
</dbReference>
<reference evidence="2 3" key="1">
    <citation type="submission" date="2019-02" db="EMBL/GenBank/DDBJ databases">
        <title>Sequencing the genomes of 1000 actinobacteria strains.</title>
        <authorList>
            <person name="Klenk H.-P."/>
        </authorList>
    </citation>
    <scope>NUCLEOTIDE SEQUENCE [LARGE SCALE GENOMIC DNA]</scope>
    <source>
        <strain evidence="2 3">DSM 45779</strain>
    </source>
</reference>
<feature type="domain" description="HTH cro/C1-type" evidence="1">
    <location>
        <begin position="13"/>
        <end position="44"/>
    </location>
</feature>
<dbReference type="CDD" id="cd00093">
    <property type="entry name" value="HTH_XRE"/>
    <property type="match status" value="1"/>
</dbReference>
<dbReference type="RefSeq" id="WP_130295316.1">
    <property type="nucleotide sequence ID" value="NZ_SHKL01000002.1"/>
</dbReference>
<name>A0A4Q7U8E9_PSEST</name>
<keyword evidence="3" id="KW-1185">Reference proteome</keyword>
<protein>
    <submittedName>
        <fullName evidence="2">Helix-turn-helix protein</fullName>
    </submittedName>
</protein>
<dbReference type="SMART" id="SM00530">
    <property type="entry name" value="HTH_XRE"/>
    <property type="match status" value="1"/>
</dbReference>
<dbReference type="OrthoDB" id="4966777at2"/>
<dbReference type="Pfam" id="PF13560">
    <property type="entry name" value="HTH_31"/>
    <property type="match status" value="1"/>
</dbReference>
<dbReference type="Pfam" id="PF19054">
    <property type="entry name" value="DUF5753"/>
    <property type="match status" value="1"/>
</dbReference>
<accession>A0A4Q7U8E9</accession>
<dbReference type="GO" id="GO:0003677">
    <property type="term" value="F:DNA binding"/>
    <property type="evidence" value="ECO:0007669"/>
    <property type="project" value="InterPro"/>
</dbReference>
<dbReference type="AlphaFoldDB" id="A0A4Q7U8E9"/>
<dbReference type="InterPro" id="IPR010982">
    <property type="entry name" value="Lambda_DNA-bd_dom_sf"/>
</dbReference>